<dbReference type="Proteomes" id="UP001143545">
    <property type="component" value="Unassembled WGS sequence"/>
</dbReference>
<protein>
    <submittedName>
        <fullName evidence="1">Uncharacterized protein</fullName>
    </submittedName>
</protein>
<sequence>MLKSSISETESDALSNLNFFLKSVLFKYLFFCCPGANDFALLAPVAFLECLGEVHAFNACMLVITQEIVTDDKSNTDNTKTTIFFYFLG</sequence>
<evidence type="ECO:0000313" key="2">
    <source>
        <dbReference type="Proteomes" id="UP001143545"/>
    </source>
</evidence>
<dbReference type="EMBL" id="BRVP01000028">
    <property type="protein sequence ID" value="GLB53941.1"/>
    <property type="molecule type" value="Genomic_DNA"/>
</dbReference>
<organism evidence="1 2">
    <name type="scientific">Neptunitalea chrysea</name>
    <dbReference type="NCBI Taxonomy" id="1647581"/>
    <lineage>
        <taxon>Bacteria</taxon>
        <taxon>Pseudomonadati</taxon>
        <taxon>Bacteroidota</taxon>
        <taxon>Flavobacteriia</taxon>
        <taxon>Flavobacteriales</taxon>
        <taxon>Flavobacteriaceae</taxon>
        <taxon>Neptunitalea</taxon>
    </lineage>
</organism>
<reference evidence="1" key="1">
    <citation type="submission" date="2022-07" db="EMBL/GenBank/DDBJ databases">
        <title>Taxonomy of Novel Oxalotrophic and Methylotrophic Bacteria.</title>
        <authorList>
            <person name="Sahin N."/>
            <person name="Tani A."/>
        </authorList>
    </citation>
    <scope>NUCLEOTIDE SEQUENCE</scope>
    <source>
        <strain evidence="1">AM327</strain>
    </source>
</reference>
<proteinExistence type="predicted"/>
<dbReference type="AlphaFoldDB" id="A0A9W6B6U0"/>
<gene>
    <name evidence="1" type="ORF">NBRC110019_29820</name>
</gene>
<keyword evidence="2" id="KW-1185">Reference proteome</keyword>
<accession>A0A9W6B6U0</accession>
<evidence type="ECO:0000313" key="1">
    <source>
        <dbReference type="EMBL" id="GLB53941.1"/>
    </source>
</evidence>
<comment type="caution">
    <text evidence="1">The sequence shown here is derived from an EMBL/GenBank/DDBJ whole genome shotgun (WGS) entry which is preliminary data.</text>
</comment>
<name>A0A9W6B6U0_9FLAO</name>